<dbReference type="InterPro" id="IPR001867">
    <property type="entry name" value="OmpR/PhoB-type_DNA-bd"/>
</dbReference>
<dbReference type="SUPFAM" id="SSF52172">
    <property type="entry name" value="CheY-like"/>
    <property type="match status" value="1"/>
</dbReference>
<evidence type="ECO:0000256" key="2">
    <source>
        <dbReference type="ARBA" id="ARBA00023012"/>
    </source>
</evidence>
<dbReference type="InterPro" id="IPR016032">
    <property type="entry name" value="Sig_transdc_resp-reg_C-effctor"/>
</dbReference>
<dbReference type="PROSITE" id="PS50110">
    <property type="entry name" value="RESPONSE_REGULATORY"/>
    <property type="match status" value="1"/>
</dbReference>
<dbReference type="PANTHER" id="PTHR48111:SF70">
    <property type="entry name" value="TWO-COMPONENT RESPONSE REGULATOR YBDJ"/>
    <property type="match status" value="1"/>
</dbReference>
<dbReference type="CDD" id="cd17574">
    <property type="entry name" value="REC_OmpR"/>
    <property type="match status" value="1"/>
</dbReference>
<dbReference type="PROSITE" id="PS51755">
    <property type="entry name" value="OMPR_PHOB"/>
    <property type="match status" value="1"/>
</dbReference>
<keyword evidence="4 7" id="KW-0238">DNA-binding</keyword>
<feature type="domain" description="OmpR/PhoB-type" evidence="9">
    <location>
        <begin position="127"/>
        <end position="224"/>
    </location>
</feature>
<evidence type="ECO:0000313" key="10">
    <source>
        <dbReference type="EMBL" id="KAA1039945.1"/>
    </source>
</evidence>
<dbReference type="InterPro" id="IPR011006">
    <property type="entry name" value="CheY-like_superfamily"/>
</dbReference>
<evidence type="ECO:0000313" key="11">
    <source>
        <dbReference type="Proteomes" id="UP000295735"/>
    </source>
</evidence>
<dbReference type="SMART" id="SM00448">
    <property type="entry name" value="REC"/>
    <property type="match status" value="1"/>
</dbReference>
<name>A0ABQ6R9J7_9STAP</name>
<gene>
    <name evidence="10" type="ORF">ERX35_002860</name>
</gene>
<dbReference type="InterPro" id="IPR001789">
    <property type="entry name" value="Sig_transdc_resp-reg_receiver"/>
</dbReference>
<dbReference type="InterPro" id="IPR039420">
    <property type="entry name" value="WalR-like"/>
</dbReference>
<dbReference type="EMBL" id="SCWC02000002">
    <property type="protein sequence ID" value="KAA1039945.1"/>
    <property type="molecule type" value="Genomic_DNA"/>
</dbReference>
<dbReference type="Pfam" id="PF00486">
    <property type="entry name" value="Trans_reg_C"/>
    <property type="match status" value="1"/>
</dbReference>
<dbReference type="InterPro" id="IPR036388">
    <property type="entry name" value="WH-like_DNA-bd_sf"/>
</dbReference>
<sequence>MKKRDEMKGFSVLIVEDDMMIRNSLKRFLEFKGFNVVINDTGENVIEQLDDIHLILMDIMLPHNNGFSITEEIRESYHLPIIFMSARNDIDTKLQGLQTGEDYITKPFNPLELEARMNNLLNQFYDEDLKDFHHLSIDEVNKLVYDHQNNLITFTKKEHDLFFYLYENQNNIVSKEQIINFVWSESEIFDNILNVYIKRIRDKIGDHEYKIIKTIYGIGYRVIKSEK</sequence>
<dbReference type="Gene3D" id="3.40.50.2300">
    <property type="match status" value="1"/>
</dbReference>
<dbReference type="PANTHER" id="PTHR48111">
    <property type="entry name" value="REGULATOR OF RPOS"/>
    <property type="match status" value="1"/>
</dbReference>
<feature type="modified residue" description="4-aspartylphosphate" evidence="6">
    <location>
        <position position="58"/>
    </location>
</feature>
<dbReference type="SMART" id="SM00862">
    <property type="entry name" value="Trans_reg_C"/>
    <property type="match status" value="1"/>
</dbReference>
<proteinExistence type="predicted"/>
<dbReference type="CDD" id="cd00383">
    <property type="entry name" value="trans_reg_C"/>
    <property type="match status" value="1"/>
</dbReference>
<reference evidence="10 11" key="1">
    <citation type="submission" date="2019-09" db="EMBL/GenBank/DDBJ databases">
        <authorList>
            <person name="Mazhar S."/>
            <person name="Altermann E."/>
            <person name="Hill C."/>
            <person name="Mcauliffe O."/>
        </authorList>
    </citation>
    <scope>NUCLEOTIDE SEQUENCE [LARGE SCALE GENOMIC DNA]</scope>
    <source>
        <strain evidence="10 11">ATCC 51831</strain>
    </source>
</reference>
<feature type="domain" description="Response regulatory" evidence="8">
    <location>
        <begin position="11"/>
        <end position="121"/>
    </location>
</feature>
<keyword evidence="5" id="KW-0804">Transcription</keyword>
<keyword evidence="1 6" id="KW-0597">Phosphoprotein</keyword>
<evidence type="ECO:0000256" key="7">
    <source>
        <dbReference type="PROSITE-ProRule" id="PRU01091"/>
    </source>
</evidence>
<dbReference type="Pfam" id="PF00072">
    <property type="entry name" value="Response_reg"/>
    <property type="match status" value="1"/>
</dbReference>
<evidence type="ECO:0000256" key="5">
    <source>
        <dbReference type="ARBA" id="ARBA00023163"/>
    </source>
</evidence>
<comment type="caution">
    <text evidence="10">The sequence shown here is derived from an EMBL/GenBank/DDBJ whole genome shotgun (WGS) entry which is preliminary data.</text>
</comment>
<evidence type="ECO:0000256" key="4">
    <source>
        <dbReference type="ARBA" id="ARBA00023125"/>
    </source>
</evidence>
<protein>
    <submittedName>
        <fullName evidence="10">Response regulator transcription factor</fullName>
    </submittedName>
</protein>
<evidence type="ECO:0000259" key="8">
    <source>
        <dbReference type="PROSITE" id="PS50110"/>
    </source>
</evidence>
<evidence type="ECO:0000259" key="9">
    <source>
        <dbReference type="PROSITE" id="PS51755"/>
    </source>
</evidence>
<dbReference type="SUPFAM" id="SSF46894">
    <property type="entry name" value="C-terminal effector domain of the bipartite response regulators"/>
    <property type="match status" value="1"/>
</dbReference>
<evidence type="ECO:0000256" key="1">
    <source>
        <dbReference type="ARBA" id="ARBA00022553"/>
    </source>
</evidence>
<keyword evidence="3" id="KW-0805">Transcription regulation</keyword>
<dbReference type="Gene3D" id="1.10.10.10">
    <property type="entry name" value="Winged helix-like DNA-binding domain superfamily/Winged helix DNA-binding domain"/>
    <property type="match status" value="1"/>
</dbReference>
<keyword evidence="2" id="KW-0902">Two-component regulatory system</keyword>
<keyword evidence="11" id="KW-1185">Reference proteome</keyword>
<evidence type="ECO:0000256" key="3">
    <source>
        <dbReference type="ARBA" id="ARBA00023015"/>
    </source>
</evidence>
<organism evidence="10 11">
    <name type="scientific">Macrococcus equipercicus</name>
    <dbReference type="NCBI Taxonomy" id="69967"/>
    <lineage>
        <taxon>Bacteria</taxon>
        <taxon>Bacillati</taxon>
        <taxon>Bacillota</taxon>
        <taxon>Bacilli</taxon>
        <taxon>Bacillales</taxon>
        <taxon>Staphylococcaceae</taxon>
        <taxon>Macrococcus</taxon>
    </lineage>
</organism>
<evidence type="ECO:0000256" key="6">
    <source>
        <dbReference type="PROSITE-ProRule" id="PRU00169"/>
    </source>
</evidence>
<dbReference type="Proteomes" id="UP000295735">
    <property type="component" value="Unassembled WGS sequence"/>
</dbReference>
<feature type="DNA-binding region" description="OmpR/PhoB-type" evidence="7">
    <location>
        <begin position="127"/>
        <end position="224"/>
    </location>
</feature>
<accession>A0ABQ6R9J7</accession>